<keyword evidence="2" id="KW-1185">Reference proteome</keyword>
<gene>
    <name evidence="1" type="ORF">BDR25DRAFT_395198</name>
</gene>
<protein>
    <submittedName>
        <fullName evidence="1">Uncharacterized protein</fullName>
    </submittedName>
</protein>
<evidence type="ECO:0000313" key="2">
    <source>
        <dbReference type="Proteomes" id="UP000799755"/>
    </source>
</evidence>
<organism evidence="1 2">
    <name type="scientific">Lindgomyces ingoldianus</name>
    <dbReference type="NCBI Taxonomy" id="673940"/>
    <lineage>
        <taxon>Eukaryota</taxon>
        <taxon>Fungi</taxon>
        <taxon>Dikarya</taxon>
        <taxon>Ascomycota</taxon>
        <taxon>Pezizomycotina</taxon>
        <taxon>Dothideomycetes</taxon>
        <taxon>Pleosporomycetidae</taxon>
        <taxon>Pleosporales</taxon>
        <taxon>Lindgomycetaceae</taxon>
        <taxon>Lindgomyces</taxon>
    </lineage>
</organism>
<evidence type="ECO:0000313" key="1">
    <source>
        <dbReference type="EMBL" id="KAF2467748.1"/>
    </source>
</evidence>
<comment type="caution">
    <text evidence="1">The sequence shown here is derived from an EMBL/GenBank/DDBJ whole genome shotgun (WGS) entry which is preliminary data.</text>
</comment>
<name>A0ACB6QLD0_9PLEO</name>
<sequence>MSSIISKPRDRAGWHYLETSRERYDLGTREIDVVASLSSCPVKINEAWSDGADDAVGMHFCIFAILERSDVRTEAAGGNHTVLMWIVGTWRDCVLTSLRSKYAGKAEFWVNLGSRRSYTASPLLAGTTADLLCHVPEWWRLTFRFRKLAFGLSAEALAHLTLRLKRTKHKLYAQLATPQVQTMFKDRIQIPVLLKSIILLWTDFSASDEHKIQAPILRFAKNHFASSTEHYSPRWLHLLAPITEAVRREREMLLGTQGMERLTTDPNFHTLSQRTFQTPFAKRRTVFPNNSRLATPRRQPRASSSLRLIIFNASINIEIPHGVTLAQRPPPILQIFKPDGFRWLR</sequence>
<reference evidence="1" key="1">
    <citation type="journal article" date="2020" name="Stud. Mycol.">
        <title>101 Dothideomycetes genomes: a test case for predicting lifestyles and emergence of pathogens.</title>
        <authorList>
            <person name="Haridas S."/>
            <person name="Albert R."/>
            <person name="Binder M."/>
            <person name="Bloem J."/>
            <person name="Labutti K."/>
            <person name="Salamov A."/>
            <person name="Andreopoulos B."/>
            <person name="Baker S."/>
            <person name="Barry K."/>
            <person name="Bills G."/>
            <person name="Bluhm B."/>
            <person name="Cannon C."/>
            <person name="Castanera R."/>
            <person name="Culley D."/>
            <person name="Daum C."/>
            <person name="Ezra D."/>
            <person name="Gonzalez J."/>
            <person name="Henrissat B."/>
            <person name="Kuo A."/>
            <person name="Liang C."/>
            <person name="Lipzen A."/>
            <person name="Lutzoni F."/>
            <person name="Magnuson J."/>
            <person name="Mondo S."/>
            <person name="Nolan M."/>
            <person name="Ohm R."/>
            <person name="Pangilinan J."/>
            <person name="Park H.-J."/>
            <person name="Ramirez L."/>
            <person name="Alfaro M."/>
            <person name="Sun H."/>
            <person name="Tritt A."/>
            <person name="Yoshinaga Y."/>
            <person name="Zwiers L.-H."/>
            <person name="Turgeon B."/>
            <person name="Goodwin S."/>
            <person name="Spatafora J."/>
            <person name="Crous P."/>
            <person name="Grigoriev I."/>
        </authorList>
    </citation>
    <scope>NUCLEOTIDE SEQUENCE</scope>
    <source>
        <strain evidence="1">ATCC 200398</strain>
    </source>
</reference>
<dbReference type="EMBL" id="MU003519">
    <property type="protein sequence ID" value="KAF2467748.1"/>
    <property type="molecule type" value="Genomic_DNA"/>
</dbReference>
<dbReference type="Proteomes" id="UP000799755">
    <property type="component" value="Unassembled WGS sequence"/>
</dbReference>
<proteinExistence type="predicted"/>
<accession>A0ACB6QLD0</accession>